<dbReference type="InterPro" id="IPR006683">
    <property type="entry name" value="Thioestr_dom"/>
</dbReference>
<dbReference type="InterPro" id="IPR029069">
    <property type="entry name" value="HotDog_dom_sf"/>
</dbReference>
<dbReference type="AlphaFoldDB" id="A6NRF0"/>
<keyword evidence="1" id="KW-0378">Hydrolase</keyword>
<dbReference type="eggNOG" id="COG2050">
    <property type="taxonomic scope" value="Bacteria"/>
</dbReference>
<evidence type="ECO:0000259" key="2">
    <source>
        <dbReference type="Pfam" id="PF03061"/>
    </source>
</evidence>
<dbReference type="SUPFAM" id="SSF54637">
    <property type="entry name" value="Thioesterase/thiol ester dehydrase-isomerase"/>
    <property type="match status" value="1"/>
</dbReference>
<dbReference type="PANTHER" id="PTHR42856:SF1">
    <property type="entry name" value="ACYL-COENZYME A THIOESTERASE PAAI"/>
    <property type="match status" value="1"/>
</dbReference>
<gene>
    <name evidence="3" type="ORF">BACCAP_00777</name>
</gene>
<evidence type="ECO:0000313" key="3">
    <source>
        <dbReference type="EMBL" id="EDN01645.1"/>
    </source>
</evidence>
<protein>
    <recommendedName>
        <fullName evidence="2">Thioesterase domain-containing protein</fullName>
    </recommendedName>
</protein>
<dbReference type="PANTHER" id="PTHR42856">
    <property type="entry name" value="ACYL-COENZYME A THIOESTERASE PAAI"/>
    <property type="match status" value="1"/>
</dbReference>
<dbReference type="CDD" id="cd03443">
    <property type="entry name" value="PaaI_thioesterase"/>
    <property type="match status" value="1"/>
</dbReference>
<dbReference type="Proteomes" id="UP000003639">
    <property type="component" value="Unassembled WGS sequence"/>
</dbReference>
<comment type="caution">
    <text evidence="3">The sequence shown here is derived from an EMBL/GenBank/DDBJ whole genome shotgun (WGS) entry which is preliminary data.</text>
</comment>
<keyword evidence="4" id="KW-1185">Reference proteome</keyword>
<name>A6NRF0_9FIRM</name>
<sequence length="188" mass="20323">MEKYFLSGKLAWVQTAWSSKNRLCFSPVLAIIYPPRSPNLCKILQKGVLSMPTHDQIRACFAGDRFATETAGVIIDAAEPGRAVCSMPIRPIHLNANSVPMGGAIFTLADFTFAVAANGHSERITVTQQVSITFLSPSRGKTLIAEARCLKAGRTTCLYAVDVTDDLGAQIAHLTVNGYTVDKPPKQN</sequence>
<dbReference type="InterPro" id="IPR003736">
    <property type="entry name" value="PAAI_dom"/>
</dbReference>
<dbReference type="Pfam" id="PF03061">
    <property type="entry name" value="4HBT"/>
    <property type="match status" value="1"/>
</dbReference>
<accession>A6NRF0</accession>
<dbReference type="STRING" id="411467.BACCAP_00777"/>
<dbReference type="GO" id="GO:0016289">
    <property type="term" value="F:acyl-CoA hydrolase activity"/>
    <property type="evidence" value="ECO:0007669"/>
    <property type="project" value="UniProtKB-ARBA"/>
</dbReference>
<dbReference type="Gene3D" id="3.10.129.10">
    <property type="entry name" value="Hotdog Thioesterase"/>
    <property type="match status" value="1"/>
</dbReference>
<evidence type="ECO:0000313" key="4">
    <source>
        <dbReference type="Proteomes" id="UP000003639"/>
    </source>
</evidence>
<dbReference type="EMBL" id="AAXG02000005">
    <property type="protein sequence ID" value="EDN01645.1"/>
    <property type="molecule type" value="Genomic_DNA"/>
</dbReference>
<evidence type="ECO:0000256" key="1">
    <source>
        <dbReference type="ARBA" id="ARBA00022801"/>
    </source>
</evidence>
<organism evidence="3 4">
    <name type="scientific">Pseudoflavonifractor capillosus ATCC 29799</name>
    <dbReference type="NCBI Taxonomy" id="411467"/>
    <lineage>
        <taxon>Bacteria</taxon>
        <taxon>Bacillati</taxon>
        <taxon>Bacillota</taxon>
        <taxon>Clostridia</taxon>
        <taxon>Eubacteriales</taxon>
        <taxon>Oscillospiraceae</taxon>
        <taxon>Pseudoflavonifractor</taxon>
    </lineage>
</organism>
<reference evidence="3 4" key="2">
    <citation type="submission" date="2007-06" db="EMBL/GenBank/DDBJ databases">
        <title>Draft genome sequence of Pseudoflavonifractor capillosus ATCC 29799.</title>
        <authorList>
            <person name="Sudarsanam P."/>
            <person name="Ley R."/>
            <person name="Guruge J."/>
            <person name="Turnbaugh P.J."/>
            <person name="Mahowald M."/>
            <person name="Liep D."/>
            <person name="Gordon J."/>
        </authorList>
    </citation>
    <scope>NUCLEOTIDE SEQUENCE [LARGE SCALE GENOMIC DNA]</scope>
    <source>
        <strain evidence="3 4">ATCC 29799</strain>
    </source>
</reference>
<reference evidence="3 4" key="1">
    <citation type="submission" date="2007-04" db="EMBL/GenBank/DDBJ databases">
        <authorList>
            <person name="Fulton L."/>
            <person name="Clifton S."/>
            <person name="Fulton B."/>
            <person name="Xu J."/>
            <person name="Minx P."/>
            <person name="Pepin K.H."/>
            <person name="Johnson M."/>
            <person name="Thiruvilangam P."/>
            <person name="Bhonagiri V."/>
            <person name="Nash W.E."/>
            <person name="Mardis E.R."/>
            <person name="Wilson R.K."/>
        </authorList>
    </citation>
    <scope>NUCLEOTIDE SEQUENCE [LARGE SCALE GENOMIC DNA]</scope>
    <source>
        <strain evidence="3 4">ATCC 29799</strain>
    </source>
</reference>
<proteinExistence type="predicted"/>
<dbReference type="InterPro" id="IPR052723">
    <property type="entry name" value="Acyl-CoA_thioesterase_PaaI"/>
</dbReference>
<dbReference type="NCBIfam" id="TIGR00369">
    <property type="entry name" value="unchar_dom_1"/>
    <property type="match status" value="1"/>
</dbReference>
<feature type="domain" description="Thioesterase" evidence="2">
    <location>
        <begin position="102"/>
        <end position="167"/>
    </location>
</feature>